<evidence type="ECO:0000313" key="3">
    <source>
        <dbReference type="Proteomes" id="UP001278571"/>
    </source>
</evidence>
<reference evidence="2 3" key="1">
    <citation type="submission" date="2023-10" db="EMBL/GenBank/DDBJ databases">
        <authorList>
            <person name="Wang X.X."/>
        </authorList>
    </citation>
    <scope>NUCLEOTIDE SEQUENCE [LARGE SCALE GENOMIC DNA]</scope>
    <source>
        <strain evidence="2 3">NBRC 12816</strain>
    </source>
</reference>
<comment type="similarity">
    <text evidence="1">Belongs to the HyuE racemase family.</text>
</comment>
<accession>A0ABU4K413</accession>
<dbReference type="InterPro" id="IPR052186">
    <property type="entry name" value="Hydantoin_racemase-like"/>
</dbReference>
<dbReference type="InterPro" id="IPR015942">
    <property type="entry name" value="Asp/Glu/hydantoin_racemase"/>
</dbReference>
<sequence>MTLVAIVNPNTDEATTAMMAAIARRTLRAEDGYDVRGVTVAAGPRMLVDEEALRASAGHVLDAAGRLLAGPDGARVAALVVAAFGDPGVEELRARVPLPVVGIAEAALRAAGADGRRFGIATTTPRLAAAIDARVTALGWSPQYTGLRLTSGDPRRLAARPADMTDRLAEAVDLCVREDGAEAVVIGGGPLGEAAEALRHRFPVPVVGPIPAAARELRLLLGQPTRRGTPKG</sequence>
<dbReference type="PANTHER" id="PTHR28047:SF5">
    <property type="entry name" value="PROTEIN DCG1"/>
    <property type="match status" value="1"/>
</dbReference>
<dbReference type="EMBL" id="JAWJZF010000309">
    <property type="protein sequence ID" value="MDX2292471.1"/>
    <property type="molecule type" value="Genomic_DNA"/>
</dbReference>
<name>A0ABU4K413_9ACTN</name>
<dbReference type="Pfam" id="PF01177">
    <property type="entry name" value="Asp_Glu_race"/>
    <property type="match status" value="1"/>
</dbReference>
<dbReference type="RefSeq" id="WP_319008964.1">
    <property type="nucleotide sequence ID" value="NZ_JAWJZF010000309.1"/>
</dbReference>
<dbReference type="InterPro" id="IPR053714">
    <property type="entry name" value="Iso_Racemase_Enz_sf"/>
</dbReference>
<proteinExistence type="inferred from homology"/>
<dbReference type="PANTHER" id="PTHR28047">
    <property type="entry name" value="PROTEIN DCG1"/>
    <property type="match status" value="1"/>
</dbReference>
<dbReference type="Proteomes" id="UP001278571">
    <property type="component" value="Unassembled WGS sequence"/>
</dbReference>
<gene>
    <name evidence="2" type="ORF">R2363_09830</name>
</gene>
<keyword evidence="3" id="KW-1185">Reference proteome</keyword>
<evidence type="ECO:0000256" key="1">
    <source>
        <dbReference type="ARBA" id="ARBA00038414"/>
    </source>
</evidence>
<evidence type="ECO:0000313" key="2">
    <source>
        <dbReference type="EMBL" id="MDX2292471.1"/>
    </source>
</evidence>
<protein>
    <submittedName>
        <fullName evidence="2">Aspartate/glutamate racemase family protein</fullName>
    </submittedName>
</protein>
<dbReference type="Gene3D" id="3.40.50.12500">
    <property type="match status" value="1"/>
</dbReference>
<organism evidence="2 3">
    <name type="scientific">Streptomyces roseolus</name>
    <dbReference type="NCBI Taxonomy" id="67358"/>
    <lineage>
        <taxon>Bacteria</taxon>
        <taxon>Bacillati</taxon>
        <taxon>Actinomycetota</taxon>
        <taxon>Actinomycetes</taxon>
        <taxon>Kitasatosporales</taxon>
        <taxon>Streptomycetaceae</taxon>
        <taxon>Streptomyces</taxon>
    </lineage>
</organism>
<comment type="caution">
    <text evidence="2">The sequence shown here is derived from an EMBL/GenBank/DDBJ whole genome shotgun (WGS) entry which is preliminary data.</text>
</comment>